<comment type="caution">
    <text evidence="1">The sequence shown here is derived from an EMBL/GenBank/DDBJ whole genome shotgun (WGS) entry which is preliminary data.</text>
</comment>
<keyword evidence="2" id="KW-1185">Reference proteome</keyword>
<evidence type="ECO:0000313" key="2">
    <source>
        <dbReference type="Proteomes" id="UP000593574"/>
    </source>
</evidence>
<protein>
    <submittedName>
        <fullName evidence="1">Uncharacterized protein</fullName>
    </submittedName>
</protein>
<dbReference type="EMBL" id="JABEZV010439373">
    <property type="protein sequence ID" value="MBA0729710.1"/>
    <property type="molecule type" value="Genomic_DNA"/>
</dbReference>
<evidence type="ECO:0000313" key="1">
    <source>
        <dbReference type="EMBL" id="MBA0729710.1"/>
    </source>
</evidence>
<gene>
    <name evidence="1" type="ORF">Golax_025927</name>
</gene>
<proteinExistence type="predicted"/>
<reference evidence="1 2" key="1">
    <citation type="journal article" date="2019" name="Genome Biol. Evol.">
        <title>Insights into the evolution of the New World diploid cottons (Gossypium, subgenus Houzingenia) based on genome sequencing.</title>
        <authorList>
            <person name="Grover C.E."/>
            <person name="Arick M.A. 2nd"/>
            <person name="Thrash A."/>
            <person name="Conover J.L."/>
            <person name="Sanders W.S."/>
            <person name="Peterson D.G."/>
            <person name="Frelichowski J.E."/>
            <person name="Scheffler J.A."/>
            <person name="Scheffler B.E."/>
            <person name="Wendel J.F."/>
        </authorList>
    </citation>
    <scope>NUCLEOTIDE SEQUENCE [LARGE SCALE GENOMIC DNA]</scope>
    <source>
        <strain evidence="1">4</strain>
        <tissue evidence="1">Leaf</tissue>
    </source>
</reference>
<dbReference type="Proteomes" id="UP000593574">
    <property type="component" value="Unassembled WGS sequence"/>
</dbReference>
<sequence>MDYKKLQLSIRTVGLGRTLEQWRQKIKKEKSRVSQWERKFRGAQVREDVLQ</sequence>
<feature type="non-terminal residue" evidence="1">
    <location>
        <position position="51"/>
    </location>
</feature>
<name>A0A7J9B0A2_9ROSI</name>
<dbReference type="AlphaFoldDB" id="A0A7J9B0A2"/>
<accession>A0A7J9B0A2</accession>
<organism evidence="1 2">
    <name type="scientific">Gossypium laxum</name>
    <dbReference type="NCBI Taxonomy" id="34288"/>
    <lineage>
        <taxon>Eukaryota</taxon>
        <taxon>Viridiplantae</taxon>
        <taxon>Streptophyta</taxon>
        <taxon>Embryophyta</taxon>
        <taxon>Tracheophyta</taxon>
        <taxon>Spermatophyta</taxon>
        <taxon>Magnoliopsida</taxon>
        <taxon>eudicotyledons</taxon>
        <taxon>Gunneridae</taxon>
        <taxon>Pentapetalae</taxon>
        <taxon>rosids</taxon>
        <taxon>malvids</taxon>
        <taxon>Malvales</taxon>
        <taxon>Malvaceae</taxon>
        <taxon>Malvoideae</taxon>
        <taxon>Gossypium</taxon>
    </lineage>
</organism>